<dbReference type="EC" id="2.1.1.72" evidence="1"/>
<keyword evidence="2" id="KW-0489">Methyltransferase</keyword>
<evidence type="ECO:0000256" key="3">
    <source>
        <dbReference type="ARBA" id="ARBA00022679"/>
    </source>
</evidence>
<dbReference type="Proteomes" id="UP001224433">
    <property type="component" value="Chromosome"/>
</dbReference>
<evidence type="ECO:0000256" key="5">
    <source>
        <dbReference type="SAM" id="MobiDB-lite"/>
    </source>
</evidence>
<dbReference type="InterPro" id="IPR029063">
    <property type="entry name" value="SAM-dependent_MTases_sf"/>
</dbReference>
<sequence length="1892" mass="210781">MSTDFDSFSNRGEYLSAFYFAEQLGDGLKKGVFATWTNRESDEHDPRPTPRESVRALRSTYLEEKYRGFFAEQAKADEQDDEYPHATAFEARLNTYGDEEWCERVQDWHRQVLAALGFPSVSAEPTARTLTVHRAGREHEVTVAWHSDGIVALDCGWSASNDTALDADGYGRLLHPLRAGSGETYETGQALATWLFQSELGEEGGAAPRFVLLLCGGVIVLADRHAWGEGRYLSANLDAALERNDRRQHGELATIAGLFSHDVLAPAEDGKPPAIDALVKASRDNAVGVSGELREGLQKSVEIIANAVLDRLEDSGLYPRDIERPDLSFARQLTRESLRYLYRILFLLYAEARPELGILPADDGSYEAGYSMARLRELVERDELLTEETARNGFHLHASLDVLFKKVNNGYRPYGTEPNDDLPGDDEDTRRRKAKYRSEDRGLRFEPLRSELFERGSVRLIGNETRDPRSDEDNEPRWLDLRPRNSALHEVLRLLTLKKAERAGGRAGFISYRNLGINQLGAVYEGLMSYTGIIAEEELCEVAKGGDPAKGSWLVPSQRLKEYPENTWVTYGDRDAVKGLRGPKKYPPGRFVYRLAGRDRETSASYYTPESLTKVTVELALKQRLDQERDADGNVVKTRASELLKYRICEPALGSGAFLNEAINQVAEEYLRRRQDELGVSVPTGDALTEKQKAKAYIALHNAYGVDLNATGVELAEVSMWLNTMHPGMRAPWFGLHLRRGNSLIGGRRAVYAAGDVSPLKGKAPWLNAKPLAPEPLPFLQDGAEQPLPDGAVHQFLLPTPGWAAVTGASGDAKKLLVQLAEGGVKDLGEWKKGILKTPARRLNKKTGEPILDRKSGDEAASQYTRLRDAARRAEFLWSLVVKRMELSEREIARSIDVWGADTKDEEFAFLRRSEGDGDSSDAAAVRMSKEKVYADLFRAAGTPYWRLKRVMDAWCALWFWPVGKAGLLDGTDDAYAGAPVVGGEGAGSIGDLIEAMSATVVPLGDAAPPVEAASETEIGVTPPPSPPMPTSAPRFVENTMLFAMEGDQISMSDIEASSDGVVHVVVKEVGPSKTTVKTRKQPSPDLSRPARRPLIALKDLDDWLDFLEAMLGRGPVPDAGSLIGSLNTLEELSEYEQLIQDETEMDMDQWEPEARFPWMGAVRDIAEDQGFLHWELDFALAFAEGGGFDLQVGNPPWVRPEWKENSVIAEFEPWFMLTEKPPAAEKHRRRTAELARPKVAAYALGAVTSTVTVADYLAAPQVYPLIAGSQPDLYRAFMCQVWAHTAGSGCAGMVHPDTHFNGDKEAALREAAYRRLRMHGDFVNSGNRFFPPPVGRSSHFGVHIYGEYGEIDFQHLSWLFSVDAFRLSGAHDGSGDAPGVKFDGGWDERAHRKRVVRVTPHTLSRWQRLSGEQDVPVERARLLTPVSTAEDPAIDALAAYPLRLGALDARITRGFDESVAKKSVYGPNEDTPLIDYNKGQKDREDYQADSWEDVILKGPQLGVANPFFKQPSQGGGEVLGLNHVELALDAVPESEYRRVADRSTYRGAQERWLDHTELERLRGSDEEIKEMRARLAEKLKCLPREIEYDSVDKAFVAKATKPYTSFYRLAWRNQIAPDTERALYTALLSPGPAHVGGLRSAAAARNIDTALACGMWSSIPLDYFLRTINASHLHETRSQTLPAPQRDHPLAPALLLRTLRLNCLTTAYADLWQELHDPTWSAYEPWARPWPNMTTDLHAITPTWQRDTPLRTEYARRAALVEIDALVAVWLGIDAATLVTMYRARFPIMQDFDSVTWFDSAECKIAGNRYTFGQGQTSDHWKAFEKYQAAEKNDALSEAEKHPVPDGYTAPFYKADRETEMREAHAYFQKRLDAAVEAGQWDPVTQEVPKP</sequence>
<evidence type="ECO:0000313" key="6">
    <source>
        <dbReference type="EMBL" id="WLQ63353.1"/>
    </source>
</evidence>
<dbReference type="PANTHER" id="PTHR33841:SF1">
    <property type="entry name" value="DNA METHYLTRANSFERASE A"/>
    <property type="match status" value="1"/>
</dbReference>
<name>A0ABY9J6R5_9ACTN</name>
<feature type="region of interest" description="Disordered" evidence="5">
    <location>
        <begin position="413"/>
        <end position="436"/>
    </location>
</feature>
<protein>
    <recommendedName>
        <fullName evidence="1">site-specific DNA-methyltransferase (adenine-specific)</fullName>
        <ecNumber evidence="1">2.1.1.72</ecNumber>
    </recommendedName>
</protein>
<keyword evidence="7" id="KW-1185">Reference proteome</keyword>
<keyword evidence="3" id="KW-0808">Transferase</keyword>
<evidence type="ECO:0000256" key="2">
    <source>
        <dbReference type="ARBA" id="ARBA00022603"/>
    </source>
</evidence>
<proteinExistence type="predicted"/>
<gene>
    <name evidence="6" type="ORF">P8A20_06975</name>
</gene>
<dbReference type="RefSeq" id="WP_306103080.1">
    <property type="nucleotide sequence ID" value="NZ_CP120983.1"/>
</dbReference>
<dbReference type="SUPFAM" id="SSF53335">
    <property type="entry name" value="S-adenosyl-L-methionine-dependent methyltransferases"/>
    <property type="match status" value="1"/>
</dbReference>
<dbReference type="InterPro" id="IPR050953">
    <property type="entry name" value="N4_N6_ade-DNA_methylase"/>
</dbReference>
<dbReference type="EMBL" id="CP120983">
    <property type="protein sequence ID" value="WLQ63353.1"/>
    <property type="molecule type" value="Genomic_DNA"/>
</dbReference>
<evidence type="ECO:0000313" key="7">
    <source>
        <dbReference type="Proteomes" id="UP001224433"/>
    </source>
</evidence>
<evidence type="ECO:0000256" key="1">
    <source>
        <dbReference type="ARBA" id="ARBA00011900"/>
    </source>
</evidence>
<evidence type="ECO:0000256" key="4">
    <source>
        <dbReference type="ARBA" id="ARBA00047942"/>
    </source>
</evidence>
<reference evidence="6 7" key="1">
    <citation type="submission" date="2023-03" db="EMBL/GenBank/DDBJ databases">
        <title>Isolation and description of six Streptomyces strains from soil environments, able to metabolize different microbial glucans.</title>
        <authorList>
            <person name="Widen T."/>
            <person name="Larsbrink J."/>
        </authorList>
    </citation>
    <scope>NUCLEOTIDE SEQUENCE [LARGE SCALE GENOMIC DNA]</scope>
    <source>
        <strain evidence="6 7">Alt3</strain>
    </source>
</reference>
<comment type="catalytic activity">
    <reaction evidence="4">
        <text>a 2'-deoxyadenosine in DNA + S-adenosyl-L-methionine = an N(6)-methyl-2'-deoxyadenosine in DNA + S-adenosyl-L-homocysteine + H(+)</text>
        <dbReference type="Rhea" id="RHEA:15197"/>
        <dbReference type="Rhea" id="RHEA-COMP:12418"/>
        <dbReference type="Rhea" id="RHEA-COMP:12419"/>
        <dbReference type="ChEBI" id="CHEBI:15378"/>
        <dbReference type="ChEBI" id="CHEBI:57856"/>
        <dbReference type="ChEBI" id="CHEBI:59789"/>
        <dbReference type="ChEBI" id="CHEBI:90615"/>
        <dbReference type="ChEBI" id="CHEBI:90616"/>
        <dbReference type="EC" id="2.1.1.72"/>
    </reaction>
</comment>
<accession>A0ABY9J6R5</accession>
<dbReference type="Gene3D" id="3.40.50.150">
    <property type="entry name" value="Vaccinia Virus protein VP39"/>
    <property type="match status" value="2"/>
</dbReference>
<dbReference type="PANTHER" id="PTHR33841">
    <property type="entry name" value="DNA METHYLTRANSFERASE YEEA-RELATED"/>
    <property type="match status" value="1"/>
</dbReference>
<feature type="compositionally biased region" description="Acidic residues" evidence="5">
    <location>
        <begin position="418"/>
        <end position="427"/>
    </location>
</feature>
<organism evidence="6 7">
    <name type="scientific">Streptomyces glycanivorans</name>
    <dbReference type="NCBI Taxonomy" id="3033808"/>
    <lineage>
        <taxon>Bacteria</taxon>
        <taxon>Bacillati</taxon>
        <taxon>Actinomycetota</taxon>
        <taxon>Actinomycetes</taxon>
        <taxon>Kitasatosporales</taxon>
        <taxon>Streptomycetaceae</taxon>
        <taxon>Streptomyces</taxon>
    </lineage>
</organism>